<evidence type="ECO:0000256" key="7">
    <source>
        <dbReference type="ARBA" id="ARBA00044466"/>
    </source>
</evidence>
<proteinExistence type="inferred from homology"/>
<dbReference type="Gene3D" id="3.30.540.10">
    <property type="entry name" value="Fructose-1,6-Bisphosphatase, subunit A, domain 1"/>
    <property type="match status" value="1"/>
</dbReference>
<evidence type="ECO:0000256" key="1">
    <source>
        <dbReference type="ARBA" id="ARBA00001946"/>
    </source>
</evidence>
<comment type="catalytic activity">
    <reaction evidence="7">
        <text>adenosine 2',5'-bisphosphate + H2O = AMP + phosphate</text>
        <dbReference type="Rhea" id="RHEA:77643"/>
        <dbReference type="ChEBI" id="CHEBI:15377"/>
        <dbReference type="ChEBI" id="CHEBI:43474"/>
        <dbReference type="ChEBI" id="CHEBI:194156"/>
        <dbReference type="ChEBI" id="CHEBI:456215"/>
        <dbReference type="EC" id="3.1.3.7"/>
    </reaction>
    <physiologicalReaction direction="left-to-right" evidence="7">
        <dbReference type="Rhea" id="RHEA:77644"/>
    </physiologicalReaction>
</comment>
<comment type="catalytic activity">
    <reaction evidence="9">
        <text>3'-phosphoadenylyl sulfate + H2O = adenosine 5'-phosphosulfate + phosphate</text>
        <dbReference type="Rhea" id="RHEA:77639"/>
        <dbReference type="ChEBI" id="CHEBI:15377"/>
        <dbReference type="ChEBI" id="CHEBI:43474"/>
        <dbReference type="ChEBI" id="CHEBI:58243"/>
        <dbReference type="ChEBI" id="CHEBI:58339"/>
        <dbReference type="EC" id="3.1.3.7"/>
    </reaction>
    <physiologicalReaction direction="left-to-right" evidence="9">
        <dbReference type="Rhea" id="RHEA:77640"/>
    </physiologicalReaction>
</comment>
<reference evidence="11" key="1">
    <citation type="submission" date="2022-08" db="EMBL/GenBank/DDBJ databases">
        <authorList>
            <consortium name="DOE Joint Genome Institute"/>
            <person name="Min B."/>
            <person name="Riley R."/>
            <person name="Sierra-Patev S."/>
            <person name="Naranjo-Ortiz M."/>
            <person name="Looney B."/>
            <person name="Konkel Z."/>
            <person name="Slot J.C."/>
            <person name="Sakamoto Y."/>
            <person name="Steenwyk J.L."/>
            <person name="Rokas A."/>
            <person name="Carro J."/>
            <person name="Camarero S."/>
            <person name="Ferreira P."/>
            <person name="Molpeceres G."/>
            <person name="Ruiz-Duenas F.J."/>
            <person name="Serrano A."/>
            <person name="Henrissat B."/>
            <person name="Drula E."/>
            <person name="Hughes K.W."/>
            <person name="Mata J.L."/>
            <person name="Ishikawa N.K."/>
            <person name="Vargas-Isla R."/>
            <person name="Ushijima S."/>
            <person name="Smith C.A."/>
            <person name="Ahrendt S."/>
            <person name="Andreopoulos W."/>
            <person name="He G."/>
            <person name="Labutti K."/>
            <person name="Lipzen A."/>
            <person name="Ng V."/>
            <person name="Sandor L."/>
            <person name="Barry K."/>
            <person name="Martinez A.T."/>
            <person name="Xiao Y."/>
            <person name="Gibbons J.G."/>
            <person name="Terashima K."/>
            <person name="Hibbett D.S."/>
            <person name="Grigoriev I.V."/>
        </authorList>
    </citation>
    <scope>NUCLEOTIDE SEQUENCE</scope>
    <source>
        <strain evidence="11">TFB9207</strain>
    </source>
</reference>
<dbReference type="AlphaFoldDB" id="A0AA38P0K0"/>
<dbReference type="NCBIfam" id="TIGR01330">
    <property type="entry name" value="bisphos_HAL2"/>
    <property type="match status" value="1"/>
</dbReference>
<name>A0AA38P0K0_9AGAR</name>
<feature type="binding site" evidence="10">
    <location>
        <position position="143"/>
    </location>
    <ligand>
        <name>Mg(2+)</name>
        <dbReference type="ChEBI" id="CHEBI:18420"/>
        <label>1</label>
        <note>catalytic</note>
    </ligand>
</feature>
<evidence type="ECO:0000256" key="4">
    <source>
        <dbReference type="ARBA" id="ARBA00022723"/>
    </source>
</evidence>
<evidence type="ECO:0000256" key="6">
    <source>
        <dbReference type="ARBA" id="ARBA00022842"/>
    </source>
</evidence>
<feature type="binding site" evidence="10">
    <location>
        <position position="289"/>
    </location>
    <ligand>
        <name>Mg(2+)</name>
        <dbReference type="ChEBI" id="CHEBI:18420"/>
        <label>1</label>
        <note>catalytic</note>
    </ligand>
</feature>
<dbReference type="PROSITE" id="PS00629">
    <property type="entry name" value="IMP_1"/>
    <property type="match status" value="1"/>
</dbReference>
<evidence type="ECO:0000256" key="8">
    <source>
        <dbReference type="ARBA" id="ARBA00044479"/>
    </source>
</evidence>
<dbReference type="GO" id="GO:0008441">
    <property type="term" value="F:3'(2'),5'-bisphosphate nucleotidase activity"/>
    <property type="evidence" value="ECO:0007669"/>
    <property type="project" value="UniProtKB-EC"/>
</dbReference>
<evidence type="ECO:0000256" key="2">
    <source>
        <dbReference type="ARBA" id="ARBA00009759"/>
    </source>
</evidence>
<dbReference type="PRINTS" id="PR00377">
    <property type="entry name" value="IMPHPHTASES"/>
</dbReference>
<dbReference type="EC" id="3.1.3.7" evidence="3"/>
<evidence type="ECO:0000256" key="5">
    <source>
        <dbReference type="ARBA" id="ARBA00022801"/>
    </source>
</evidence>
<comment type="catalytic activity">
    <reaction evidence="8">
        <text>adenosine 3',5'-bisphosphate + H2O = AMP + phosphate</text>
        <dbReference type="Rhea" id="RHEA:10040"/>
        <dbReference type="ChEBI" id="CHEBI:15377"/>
        <dbReference type="ChEBI" id="CHEBI:43474"/>
        <dbReference type="ChEBI" id="CHEBI:58343"/>
        <dbReference type="ChEBI" id="CHEBI:456215"/>
        <dbReference type="EC" id="3.1.3.7"/>
    </reaction>
    <physiologicalReaction direction="left-to-right" evidence="8">
        <dbReference type="Rhea" id="RHEA:10041"/>
    </physiologicalReaction>
</comment>
<dbReference type="InterPro" id="IPR000760">
    <property type="entry name" value="Inositol_monophosphatase-like"/>
</dbReference>
<evidence type="ECO:0000256" key="10">
    <source>
        <dbReference type="PIRSR" id="PIRSR600760-2"/>
    </source>
</evidence>
<gene>
    <name evidence="11" type="ORF">F5878DRAFT_654173</name>
</gene>
<evidence type="ECO:0000256" key="9">
    <source>
        <dbReference type="ARBA" id="ARBA00044484"/>
    </source>
</evidence>
<dbReference type="InterPro" id="IPR051090">
    <property type="entry name" value="Inositol_monoP_superfamily"/>
</dbReference>
<protein>
    <recommendedName>
        <fullName evidence="3">3'(2'),5'-bisphosphate nucleotidase</fullName>
        <ecNumber evidence="3">3.1.3.7</ecNumber>
    </recommendedName>
</protein>
<feature type="binding site" evidence="10">
    <location>
        <position position="145"/>
    </location>
    <ligand>
        <name>Mg(2+)</name>
        <dbReference type="ChEBI" id="CHEBI:18420"/>
        <label>1</label>
        <note>catalytic</note>
    </ligand>
</feature>
<organism evidence="11 12">
    <name type="scientific">Lentinula raphanica</name>
    <dbReference type="NCBI Taxonomy" id="153919"/>
    <lineage>
        <taxon>Eukaryota</taxon>
        <taxon>Fungi</taxon>
        <taxon>Dikarya</taxon>
        <taxon>Basidiomycota</taxon>
        <taxon>Agaricomycotina</taxon>
        <taxon>Agaricomycetes</taxon>
        <taxon>Agaricomycetidae</taxon>
        <taxon>Agaricales</taxon>
        <taxon>Marasmiineae</taxon>
        <taxon>Omphalotaceae</taxon>
        <taxon>Lentinula</taxon>
    </lineage>
</organism>
<comment type="cofactor">
    <cofactor evidence="1 10">
        <name>Mg(2+)</name>
        <dbReference type="ChEBI" id="CHEBI:18420"/>
    </cofactor>
</comment>
<keyword evidence="12" id="KW-1185">Reference proteome</keyword>
<dbReference type="EMBL" id="MU806621">
    <property type="protein sequence ID" value="KAJ3833863.1"/>
    <property type="molecule type" value="Genomic_DNA"/>
</dbReference>
<dbReference type="InterPro" id="IPR006239">
    <property type="entry name" value="DPNP"/>
</dbReference>
<dbReference type="Gene3D" id="3.40.190.80">
    <property type="match status" value="1"/>
</dbReference>
<dbReference type="PANTHER" id="PTHR43200:SF6">
    <property type="entry name" value="3'(2'),5'-BISPHOSPHATE NUCLEOTIDASE"/>
    <property type="match status" value="1"/>
</dbReference>
<evidence type="ECO:0000256" key="3">
    <source>
        <dbReference type="ARBA" id="ARBA00012633"/>
    </source>
</evidence>
<keyword evidence="4 10" id="KW-0479">Metal-binding</keyword>
<dbReference type="Pfam" id="PF00459">
    <property type="entry name" value="Inositol_P"/>
    <property type="match status" value="1"/>
</dbReference>
<keyword evidence="5" id="KW-0378">Hydrolase</keyword>
<accession>A0AA38P0K0</accession>
<dbReference type="PANTHER" id="PTHR43200">
    <property type="entry name" value="PHOSPHATASE"/>
    <property type="match status" value="1"/>
</dbReference>
<dbReference type="GO" id="GO:0046872">
    <property type="term" value="F:metal ion binding"/>
    <property type="evidence" value="ECO:0007669"/>
    <property type="project" value="UniProtKB-KW"/>
</dbReference>
<comment type="similarity">
    <text evidence="2">Belongs to the inositol monophosphatase superfamily.</text>
</comment>
<feature type="binding site" evidence="10">
    <location>
        <position position="71"/>
    </location>
    <ligand>
        <name>Mg(2+)</name>
        <dbReference type="ChEBI" id="CHEBI:18420"/>
        <label>1</label>
        <note>catalytic</note>
    </ligand>
</feature>
<dbReference type="Proteomes" id="UP001163846">
    <property type="component" value="Unassembled WGS sequence"/>
</dbReference>
<dbReference type="InterPro" id="IPR020583">
    <property type="entry name" value="Inositol_monoP_metal-BS"/>
</dbReference>
<evidence type="ECO:0000313" key="11">
    <source>
        <dbReference type="EMBL" id="KAJ3833863.1"/>
    </source>
</evidence>
<dbReference type="SUPFAM" id="SSF56655">
    <property type="entry name" value="Carbohydrate phosphatase"/>
    <property type="match status" value="1"/>
</dbReference>
<dbReference type="FunFam" id="3.40.190.80:FF:000003">
    <property type="entry name" value="PAP-specific phosphatase HAL2-like"/>
    <property type="match status" value="1"/>
</dbReference>
<evidence type="ECO:0000313" key="12">
    <source>
        <dbReference type="Proteomes" id="UP001163846"/>
    </source>
</evidence>
<dbReference type="GO" id="GO:0000103">
    <property type="term" value="P:sulfate assimilation"/>
    <property type="evidence" value="ECO:0007669"/>
    <property type="project" value="TreeGrafter"/>
</dbReference>
<keyword evidence="6 10" id="KW-0460">Magnesium</keyword>
<dbReference type="CDD" id="cd01517">
    <property type="entry name" value="PAP_phosphatase"/>
    <property type="match status" value="1"/>
</dbReference>
<feature type="binding site" evidence="10">
    <location>
        <position position="146"/>
    </location>
    <ligand>
        <name>Mg(2+)</name>
        <dbReference type="ChEBI" id="CHEBI:18420"/>
        <label>1</label>
        <note>catalytic</note>
    </ligand>
</feature>
<sequence length="357" mass="38004">MSLAYTTEKQFAISAVQRACLVTSSVFNKLVKNETLVKGDKSPVTVGDYSAQAVISSMLHRAFPDDPIVGEEDASDLRGENGASLRHRIVELANEALTAELGIGDIAEWGIGPGSEQSTEELLDAIDRGNYEGGRSGRMWTIDPIDGTKGFLRGEQYAVCLALIVDAQVQVGVLGCPNLPLDWSKPDGEKGCLFVAVRGQGAQQMKLSGADPTPLKMPPYSPSTFTFLESVEALHSSHSTTSRISAILGLTKPPIRMDSQAKYGCLARGDGGAYMRMPTGVGYKEKIWDHATGSLLVTESGGAITDSRGQALDFGLGRTLGENYGVIATVKDAHSILLSAVQEVVKQEKEEAAKAKA</sequence>
<comment type="caution">
    <text evidence="11">The sequence shown here is derived from an EMBL/GenBank/DDBJ whole genome shotgun (WGS) entry which is preliminary data.</text>
</comment>